<dbReference type="InterPro" id="IPR036259">
    <property type="entry name" value="MFS_trans_sf"/>
</dbReference>
<feature type="transmembrane region" description="Helical" evidence="7">
    <location>
        <begin position="376"/>
        <end position="397"/>
    </location>
</feature>
<organism evidence="8 9">
    <name type="scientific">Paragonimus westermani</name>
    <dbReference type="NCBI Taxonomy" id="34504"/>
    <lineage>
        <taxon>Eukaryota</taxon>
        <taxon>Metazoa</taxon>
        <taxon>Spiralia</taxon>
        <taxon>Lophotrochozoa</taxon>
        <taxon>Platyhelminthes</taxon>
        <taxon>Trematoda</taxon>
        <taxon>Digenea</taxon>
        <taxon>Plagiorchiida</taxon>
        <taxon>Troglotremata</taxon>
        <taxon>Troglotrematidae</taxon>
        <taxon>Paragonimus</taxon>
    </lineage>
</organism>
<feature type="transmembrane region" description="Helical" evidence="7">
    <location>
        <begin position="160"/>
        <end position="178"/>
    </location>
</feature>
<proteinExistence type="inferred from homology"/>
<comment type="caution">
    <text evidence="8">The sequence shown here is derived from an EMBL/GenBank/DDBJ whole genome shotgun (WGS) entry which is preliminary data.</text>
</comment>
<dbReference type="InterPro" id="IPR003492">
    <property type="entry name" value="Battenin_disease_Cln3"/>
</dbReference>
<feature type="transmembrane region" description="Helical" evidence="7">
    <location>
        <begin position="314"/>
        <end position="331"/>
    </location>
</feature>
<dbReference type="GO" id="GO:0005765">
    <property type="term" value="C:lysosomal membrane"/>
    <property type="evidence" value="ECO:0007669"/>
    <property type="project" value="UniProtKB-SubCell"/>
</dbReference>
<dbReference type="SUPFAM" id="SSF103473">
    <property type="entry name" value="MFS general substrate transporter"/>
    <property type="match status" value="1"/>
</dbReference>
<feature type="transmembrane region" description="Helical" evidence="7">
    <location>
        <begin position="122"/>
        <end position="148"/>
    </location>
</feature>
<accession>A0A8T0DGB6</accession>
<dbReference type="GO" id="GO:0007040">
    <property type="term" value="P:lysosome organization"/>
    <property type="evidence" value="ECO:0007669"/>
    <property type="project" value="TreeGrafter"/>
</dbReference>
<feature type="transmembrane region" description="Helical" evidence="7">
    <location>
        <begin position="20"/>
        <end position="41"/>
    </location>
</feature>
<evidence type="ECO:0000313" key="9">
    <source>
        <dbReference type="Proteomes" id="UP000699462"/>
    </source>
</evidence>
<evidence type="ECO:0000256" key="6">
    <source>
        <dbReference type="ARBA" id="ARBA00023136"/>
    </source>
</evidence>
<evidence type="ECO:0000256" key="5">
    <source>
        <dbReference type="ARBA" id="ARBA00022989"/>
    </source>
</evidence>
<dbReference type="OrthoDB" id="5965864at2759"/>
<keyword evidence="9" id="KW-1185">Reference proteome</keyword>
<gene>
    <name evidence="8" type="ORF">P879_06375</name>
</gene>
<feature type="transmembrane region" description="Helical" evidence="7">
    <location>
        <begin position="441"/>
        <end position="462"/>
    </location>
</feature>
<dbReference type="Pfam" id="PF02487">
    <property type="entry name" value="CLN3"/>
    <property type="match status" value="1"/>
</dbReference>
<keyword evidence="4 7" id="KW-0812">Transmembrane</keyword>
<keyword evidence="3" id="KW-0813">Transport</keyword>
<feature type="transmembrane region" description="Helical" evidence="7">
    <location>
        <begin position="184"/>
        <end position="202"/>
    </location>
</feature>
<dbReference type="Proteomes" id="UP000699462">
    <property type="component" value="Unassembled WGS sequence"/>
</dbReference>
<sequence>MPFNLSRCWEITWKDARNPISFWCFGLGNNFSYVIMLSAALDIIKKQEEHSENPMLNEPFHHNCTKTGTASVLLADIIPSMTVKFIAPLFIHRLHFHFKILFSCAMALNSFIMVSFSKSMTFSIIGILSASLSCGIGDVSFLSMTAFFNKNCVSAWSSGTGAAGLIGALVYAALTSAISPEQTLLVVTVVPILLALVYFLLLDRPNHPKFRVKCTCFSTNTQSFTRSYSSLKEEEEDGYPAMQAPAGKLTLRTKNPDIIIQPADSEVRSRDISVRSSVLSLVPERHSSPAAASNVDLHQMHPTFKVKLSILKDLFGLLMYLSLVYFFEYLINQSLFELLIFTDTLSEAEQYRWYQVLYQTGVFISRSSVNVIQLKWTWIMAILQALNFVLCLTQVIYRYIPSIRIMFIIILYEGCLGGLAYVNTFYRIIQETAPAYREYAMTFAAISDSIGITFAGFLAIPLRNWLCGLLK</sequence>
<evidence type="ECO:0000256" key="7">
    <source>
        <dbReference type="RuleBase" id="RU361113"/>
    </source>
</evidence>
<dbReference type="PANTHER" id="PTHR10981">
    <property type="entry name" value="BATTENIN"/>
    <property type="match status" value="1"/>
</dbReference>
<dbReference type="AlphaFoldDB" id="A0A8T0DGB6"/>
<protein>
    <recommendedName>
        <fullName evidence="7">Battenin</fullName>
    </recommendedName>
</protein>
<evidence type="ECO:0000256" key="4">
    <source>
        <dbReference type="ARBA" id="ARBA00022692"/>
    </source>
</evidence>
<keyword evidence="6 7" id="KW-0472">Membrane</keyword>
<name>A0A8T0DGB6_9TREM</name>
<dbReference type="GO" id="GO:0012505">
    <property type="term" value="C:endomembrane system"/>
    <property type="evidence" value="ECO:0007669"/>
    <property type="project" value="UniProtKB-SubCell"/>
</dbReference>
<keyword evidence="7" id="KW-0458">Lysosome</keyword>
<dbReference type="EMBL" id="JTDF01006048">
    <property type="protein sequence ID" value="KAF8565821.1"/>
    <property type="molecule type" value="Genomic_DNA"/>
</dbReference>
<evidence type="ECO:0000256" key="2">
    <source>
        <dbReference type="ARBA" id="ARBA00007467"/>
    </source>
</evidence>
<evidence type="ECO:0000313" key="8">
    <source>
        <dbReference type="EMBL" id="KAF8565821.1"/>
    </source>
</evidence>
<dbReference type="PANTHER" id="PTHR10981:SF0">
    <property type="entry name" value="BATTENIN"/>
    <property type="match status" value="1"/>
</dbReference>
<reference evidence="8 9" key="1">
    <citation type="submission" date="2019-07" db="EMBL/GenBank/DDBJ databases">
        <title>Annotation for the trematode Paragonimus westermani.</title>
        <authorList>
            <person name="Choi Y.-J."/>
        </authorList>
    </citation>
    <scope>NUCLEOTIDE SEQUENCE [LARGE SCALE GENOMIC DNA]</scope>
    <source>
        <strain evidence="8">180907_Pwestermani</strain>
    </source>
</reference>
<comment type="subcellular location">
    <subcellularLocation>
        <location evidence="1">Endomembrane system</location>
        <topology evidence="1">Multi-pass membrane protein</topology>
    </subcellularLocation>
    <subcellularLocation>
        <location evidence="7">Lysosome membrane</location>
        <topology evidence="7">Multi-pass membrane protein</topology>
    </subcellularLocation>
</comment>
<comment type="similarity">
    <text evidence="2 7">Belongs to the battenin family.</text>
</comment>
<dbReference type="PIRSF" id="PIRSF015974">
    <property type="entry name" value="CLN3_BTN1"/>
    <property type="match status" value="1"/>
</dbReference>
<evidence type="ECO:0000256" key="1">
    <source>
        <dbReference type="ARBA" id="ARBA00004127"/>
    </source>
</evidence>
<dbReference type="PRINTS" id="PR01315">
    <property type="entry name" value="BATTENIN"/>
</dbReference>
<feature type="transmembrane region" description="Helical" evidence="7">
    <location>
        <begin position="96"/>
        <end position="116"/>
    </location>
</feature>
<evidence type="ECO:0000256" key="3">
    <source>
        <dbReference type="ARBA" id="ARBA00022448"/>
    </source>
</evidence>
<keyword evidence="5 7" id="KW-1133">Transmembrane helix</keyword>
<dbReference type="InterPro" id="IPR018460">
    <property type="entry name" value="Battenin_disease_Cln3_subgr"/>
</dbReference>
<dbReference type="GO" id="GO:0051453">
    <property type="term" value="P:regulation of intracellular pH"/>
    <property type="evidence" value="ECO:0007669"/>
    <property type="project" value="TreeGrafter"/>
</dbReference>
<feature type="transmembrane region" description="Helical" evidence="7">
    <location>
        <begin position="409"/>
        <end position="429"/>
    </location>
</feature>